<dbReference type="AlphaFoldDB" id="A0A7W8ILF9"/>
<dbReference type="SUPFAM" id="SSF53067">
    <property type="entry name" value="Actin-like ATPase domain"/>
    <property type="match status" value="1"/>
</dbReference>
<dbReference type="InterPro" id="IPR000600">
    <property type="entry name" value="ROK"/>
</dbReference>
<dbReference type="Proteomes" id="UP000568106">
    <property type="component" value="Unassembled WGS sequence"/>
</dbReference>
<organism evidence="3 4">
    <name type="scientific">Tunturiibacter empetritectus</name>
    <dbReference type="NCBI Taxonomy" id="3069691"/>
    <lineage>
        <taxon>Bacteria</taxon>
        <taxon>Pseudomonadati</taxon>
        <taxon>Acidobacteriota</taxon>
        <taxon>Terriglobia</taxon>
        <taxon>Terriglobales</taxon>
        <taxon>Acidobacteriaceae</taxon>
        <taxon>Tunturiibacter</taxon>
    </lineage>
</organism>
<dbReference type="InterPro" id="IPR043129">
    <property type="entry name" value="ATPase_NBD"/>
</dbReference>
<keyword evidence="4" id="KW-1185">Reference proteome</keyword>
<dbReference type="PANTHER" id="PTHR18964">
    <property type="entry name" value="ROK (REPRESSOR, ORF, KINASE) FAMILY"/>
    <property type="match status" value="1"/>
</dbReference>
<protein>
    <submittedName>
        <fullName evidence="3">NBD/HSP70 family sugar kinase</fullName>
    </submittedName>
</protein>
<feature type="compositionally biased region" description="Basic and acidic residues" evidence="2">
    <location>
        <begin position="407"/>
        <end position="422"/>
    </location>
</feature>
<reference evidence="3" key="1">
    <citation type="submission" date="2020-08" db="EMBL/GenBank/DDBJ databases">
        <title>Genomic Encyclopedia of Type Strains, Phase IV (KMG-V): Genome sequencing to study the core and pangenomes of soil and plant-associated prokaryotes.</title>
        <authorList>
            <person name="Whitman W."/>
        </authorList>
    </citation>
    <scope>NUCLEOTIDE SEQUENCE [LARGE SCALE GENOMIC DNA]</scope>
    <source>
        <strain evidence="3">M8UP27</strain>
    </source>
</reference>
<dbReference type="Gene3D" id="3.30.420.40">
    <property type="match status" value="2"/>
</dbReference>
<name>A0A7W8ILF9_9BACT</name>
<gene>
    <name evidence="3" type="ORF">HDF09_004123</name>
</gene>
<sequence>MSAKERTEHVDKGFRRVDLAYVELASSEIARDINRDIVLEIVRSKQPISRADLSRVSGLQPSTVSNIVEQLLQETWIVEGAVARRPRGRRPTMLSLNDNLVMLVADLRPRRAILAIIDLNGRMLAHEEISIFSDPERSVAGMIEAMQAMRDRFPHKTFEGVGISVPGRVHPKTNHLIHAPNLKWTDYDIKGAIQKKLRLQVELDNDATACLLSELWFGRMDKTRNAVLISLSEGLGTAIFANGQIVSGLNGLAGEFGHIPVDPAGPLCGCGKRGCWETLASSDAALRFYSELNPNANVTSIQNLMHLAEEGDSLAIKAIKKQALHLGQGLRLVTAALSPELILITGALTTAWSTFGSIVQDELVSGILAGSPPRLEITTGGEMARLRGAAAIALQRHSGYHSSSRRGTKDKSNAGKRSETGN</sequence>
<dbReference type="PANTHER" id="PTHR18964:SF149">
    <property type="entry name" value="BIFUNCTIONAL UDP-N-ACETYLGLUCOSAMINE 2-EPIMERASE_N-ACETYLMANNOSAMINE KINASE"/>
    <property type="match status" value="1"/>
</dbReference>
<keyword evidence="3" id="KW-0418">Kinase</keyword>
<evidence type="ECO:0000313" key="3">
    <source>
        <dbReference type="EMBL" id="MBB5319415.1"/>
    </source>
</evidence>
<evidence type="ECO:0000256" key="2">
    <source>
        <dbReference type="SAM" id="MobiDB-lite"/>
    </source>
</evidence>
<dbReference type="SUPFAM" id="SSF46785">
    <property type="entry name" value="Winged helix' DNA-binding domain"/>
    <property type="match status" value="1"/>
</dbReference>
<evidence type="ECO:0000313" key="4">
    <source>
        <dbReference type="Proteomes" id="UP000568106"/>
    </source>
</evidence>
<comment type="similarity">
    <text evidence="1">Belongs to the ROK (NagC/XylR) family.</text>
</comment>
<dbReference type="EMBL" id="JACHDY010000008">
    <property type="protein sequence ID" value="MBB5319415.1"/>
    <property type="molecule type" value="Genomic_DNA"/>
</dbReference>
<keyword evidence="3" id="KW-0808">Transferase</keyword>
<dbReference type="Pfam" id="PF00480">
    <property type="entry name" value="ROK"/>
    <property type="match status" value="1"/>
</dbReference>
<dbReference type="PROSITE" id="PS01125">
    <property type="entry name" value="ROK"/>
    <property type="match status" value="1"/>
</dbReference>
<evidence type="ECO:0000256" key="1">
    <source>
        <dbReference type="ARBA" id="ARBA00006479"/>
    </source>
</evidence>
<dbReference type="InterPro" id="IPR036388">
    <property type="entry name" value="WH-like_DNA-bd_sf"/>
</dbReference>
<feature type="region of interest" description="Disordered" evidence="2">
    <location>
        <begin position="396"/>
        <end position="422"/>
    </location>
</feature>
<dbReference type="InterPro" id="IPR049874">
    <property type="entry name" value="ROK_cs"/>
</dbReference>
<proteinExistence type="inferred from homology"/>
<accession>A0A7W8ILF9</accession>
<dbReference type="GO" id="GO:0016301">
    <property type="term" value="F:kinase activity"/>
    <property type="evidence" value="ECO:0007669"/>
    <property type="project" value="UniProtKB-KW"/>
</dbReference>
<comment type="caution">
    <text evidence="3">The sequence shown here is derived from an EMBL/GenBank/DDBJ whole genome shotgun (WGS) entry which is preliminary data.</text>
</comment>
<dbReference type="Gene3D" id="1.10.10.10">
    <property type="entry name" value="Winged helix-like DNA-binding domain superfamily/Winged helix DNA-binding domain"/>
    <property type="match status" value="1"/>
</dbReference>
<dbReference type="InterPro" id="IPR036390">
    <property type="entry name" value="WH_DNA-bd_sf"/>
</dbReference>